<dbReference type="Pfam" id="PF21203">
    <property type="entry name" value="ECM10"/>
    <property type="match status" value="1"/>
</dbReference>
<dbReference type="OrthoDB" id="1894652at2759"/>
<dbReference type="STRING" id="763407.A0A162PWC9"/>
<evidence type="ECO:0000256" key="1">
    <source>
        <dbReference type="SAM" id="SignalP"/>
    </source>
</evidence>
<dbReference type="PANTHER" id="PTHR39219:SF1">
    <property type="entry name" value="ER MEMBRANE PROTEIN COMPLEX SUBUNIT 10"/>
    <property type="match status" value="1"/>
</dbReference>
<dbReference type="Proteomes" id="UP000077315">
    <property type="component" value="Unassembled WGS sequence"/>
</dbReference>
<keyword evidence="3" id="KW-1185">Reference proteome</keyword>
<dbReference type="EMBL" id="KV440978">
    <property type="protein sequence ID" value="OAD74746.1"/>
    <property type="molecule type" value="Genomic_DNA"/>
</dbReference>
<organism evidence="2 3">
    <name type="scientific">Phycomyces blakesleeanus (strain ATCC 8743b / DSM 1359 / FGSC 10004 / NBRC 33097 / NRRL 1555)</name>
    <dbReference type="NCBI Taxonomy" id="763407"/>
    <lineage>
        <taxon>Eukaryota</taxon>
        <taxon>Fungi</taxon>
        <taxon>Fungi incertae sedis</taxon>
        <taxon>Mucoromycota</taxon>
        <taxon>Mucoromycotina</taxon>
        <taxon>Mucoromycetes</taxon>
        <taxon>Mucorales</taxon>
        <taxon>Phycomycetaceae</taxon>
        <taxon>Phycomyces</taxon>
    </lineage>
</organism>
<dbReference type="RefSeq" id="XP_018292786.1">
    <property type="nucleotide sequence ID" value="XM_018433801.1"/>
</dbReference>
<sequence length="208" mass="23338">MTLISFNASLVWALCLFSLVSVQAKLSIYHIQDGDYIKRGEITDLSTTPVYTPTKHEILVKPEAKALYKLKIKDDSTGRLMMSSIPYRQLVANDWQDTFKIHLDDKGEVYHVDYYAGENACTETKTPLVGEAFKTTIQLIKPVPGPVPRLIQLNTNKPASQPSSGVNKEGTVVEIQEEQSFFRKYWYIIALGGILFLSATNPPPEEAK</sequence>
<evidence type="ECO:0000313" key="2">
    <source>
        <dbReference type="EMBL" id="OAD74746.1"/>
    </source>
</evidence>
<dbReference type="VEuPathDB" id="FungiDB:PHYBLDRAFT_158506"/>
<dbReference type="CDD" id="cd22209">
    <property type="entry name" value="EMC10"/>
    <property type="match status" value="1"/>
</dbReference>
<dbReference type="PANTHER" id="PTHR39219">
    <property type="entry name" value="ER MEMBRANE PROTEIN COMPLEX SUBUNIT 10"/>
    <property type="match status" value="1"/>
</dbReference>
<feature type="chain" id="PRO_5007838440" evidence="1">
    <location>
        <begin position="25"/>
        <end position="208"/>
    </location>
</feature>
<keyword evidence="1" id="KW-0732">Signal</keyword>
<gene>
    <name evidence="2" type="ORF">PHYBLDRAFT_158506</name>
</gene>
<dbReference type="GeneID" id="28994707"/>
<dbReference type="InParanoid" id="A0A162PWC9"/>
<dbReference type="AlphaFoldDB" id="A0A162PWC9"/>
<name>A0A162PWC9_PHYB8</name>
<protein>
    <submittedName>
        <fullName evidence="2">Uncharacterized protein</fullName>
    </submittedName>
</protein>
<accession>A0A162PWC9</accession>
<proteinExistence type="predicted"/>
<feature type="signal peptide" evidence="1">
    <location>
        <begin position="1"/>
        <end position="24"/>
    </location>
</feature>
<reference evidence="3" key="1">
    <citation type="submission" date="2015-06" db="EMBL/GenBank/DDBJ databases">
        <title>Expansion of signal transduction pathways in fungi by whole-genome duplication.</title>
        <authorList>
            <consortium name="DOE Joint Genome Institute"/>
            <person name="Corrochano L.M."/>
            <person name="Kuo A."/>
            <person name="Marcet-Houben M."/>
            <person name="Polaino S."/>
            <person name="Salamov A."/>
            <person name="Villalobos J.M."/>
            <person name="Alvarez M.I."/>
            <person name="Avalos J."/>
            <person name="Benito E.P."/>
            <person name="Benoit I."/>
            <person name="Burger G."/>
            <person name="Camino L.P."/>
            <person name="Canovas D."/>
            <person name="Cerda-Olmedo E."/>
            <person name="Cheng J.-F."/>
            <person name="Dominguez A."/>
            <person name="Elias M."/>
            <person name="Eslava A.P."/>
            <person name="Glaser F."/>
            <person name="Grimwood J."/>
            <person name="Gutierrez G."/>
            <person name="Heitman J."/>
            <person name="Henrissat B."/>
            <person name="Iturriaga E.A."/>
            <person name="Lang B.F."/>
            <person name="Lavin J.L."/>
            <person name="Lee S."/>
            <person name="Li W."/>
            <person name="Lindquist E."/>
            <person name="Lopez-Garcia S."/>
            <person name="Luque E.M."/>
            <person name="Marcos A.T."/>
            <person name="Martin J."/>
            <person name="McCluskey K."/>
            <person name="Medina H.R."/>
            <person name="Miralles-Duran A."/>
            <person name="Miyazaki A."/>
            <person name="Munoz-Torres E."/>
            <person name="Oguiza J.A."/>
            <person name="Ohm R."/>
            <person name="Olmedo M."/>
            <person name="Orejas M."/>
            <person name="Ortiz-Castellanos L."/>
            <person name="Pisabarro A.G."/>
            <person name="Rodriguez-Romero J."/>
            <person name="Ruiz-Herrera J."/>
            <person name="Ruiz-Vazquez R."/>
            <person name="Sanz C."/>
            <person name="Schackwitz W."/>
            <person name="Schmutz J."/>
            <person name="Shahriari M."/>
            <person name="Shelest E."/>
            <person name="Silva-Franco F."/>
            <person name="Soanes D."/>
            <person name="Syed K."/>
            <person name="Tagua V.G."/>
            <person name="Talbot N.J."/>
            <person name="Thon M."/>
            <person name="De vries R.P."/>
            <person name="Wiebenga A."/>
            <person name="Yadav J.S."/>
            <person name="Braun E.L."/>
            <person name="Baker S."/>
            <person name="Garre V."/>
            <person name="Horwitz B."/>
            <person name="Torres-Martinez S."/>
            <person name="Idnurm A."/>
            <person name="Herrera-Estrella A."/>
            <person name="Gabaldon T."/>
            <person name="Grigoriev I.V."/>
        </authorList>
    </citation>
    <scope>NUCLEOTIDE SEQUENCE [LARGE SCALE GENOMIC DNA]</scope>
    <source>
        <strain evidence="3">NRRL 1555(-)</strain>
    </source>
</reference>
<evidence type="ECO:0000313" key="3">
    <source>
        <dbReference type="Proteomes" id="UP000077315"/>
    </source>
</evidence>